<evidence type="ECO:0000313" key="2">
    <source>
        <dbReference type="EMBL" id="KAF7510192.1"/>
    </source>
</evidence>
<dbReference type="GO" id="GO:0005524">
    <property type="term" value="F:ATP binding"/>
    <property type="evidence" value="ECO:0007669"/>
    <property type="project" value="InterPro"/>
</dbReference>
<dbReference type="InterPro" id="IPR027417">
    <property type="entry name" value="P-loop_NTPase"/>
</dbReference>
<name>A0A8H7E5L6_9EURO</name>
<protein>
    <recommendedName>
        <fullName evidence="1">ATPase AAA-type core domain-containing protein</fullName>
    </recommendedName>
</protein>
<dbReference type="Proteomes" id="UP000606974">
    <property type="component" value="Unassembled WGS sequence"/>
</dbReference>
<accession>A0A8H7E5L6</accession>
<dbReference type="PANTHER" id="PTHR46411">
    <property type="entry name" value="FAMILY ATPASE, PUTATIVE-RELATED"/>
    <property type="match status" value="1"/>
</dbReference>
<dbReference type="OrthoDB" id="10042665at2759"/>
<evidence type="ECO:0000259" key="1">
    <source>
        <dbReference type="Pfam" id="PF00004"/>
    </source>
</evidence>
<evidence type="ECO:0000313" key="3">
    <source>
        <dbReference type="Proteomes" id="UP000606974"/>
    </source>
</evidence>
<dbReference type="Pfam" id="PF00004">
    <property type="entry name" value="AAA"/>
    <property type="match status" value="1"/>
</dbReference>
<dbReference type="SUPFAM" id="SSF52540">
    <property type="entry name" value="P-loop containing nucleoside triphosphate hydrolases"/>
    <property type="match status" value="1"/>
</dbReference>
<dbReference type="Gene3D" id="3.40.50.300">
    <property type="entry name" value="P-loop containing nucleotide triphosphate hydrolases"/>
    <property type="match status" value="1"/>
</dbReference>
<comment type="caution">
    <text evidence="2">The sequence shown here is derived from an EMBL/GenBank/DDBJ whole genome shotgun (WGS) entry which is preliminary data.</text>
</comment>
<organism evidence="2 3">
    <name type="scientific">Endocarpon pusillum</name>
    <dbReference type="NCBI Taxonomy" id="364733"/>
    <lineage>
        <taxon>Eukaryota</taxon>
        <taxon>Fungi</taxon>
        <taxon>Dikarya</taxon>
        <taxon>Ascomycota</taxon>
        <taxon>Pezizomycotina</taxon>
        <taxon>Eurotiomycetes</taxon>
        <taxon>Chaetothyriomycetidae</taxon>
        <taxon>Verrucariales</taxon>
        <taxon>Verrucariaceae</taxon>
        <taxon>Endocarpon</taxon>
    </lineage>
</organism>
<proteinExistence type="predicted"/>
<gene>
    <name evidence="2" type="ORF">GJ744_007091</name>
</gene>
<reference evidence="2" key="1">
    <citation type="submission" date="2020-02" db="EMBL/GenBank/DDBJ databases">
        <authorList>
            <person name="Palmer J.M."/>
        </authorList>
    </citation>
    <scope>NUCLEOTIDE SEQUENCE</scope>
    <source>
        <strain evidence="2">EPUS1.4</strain>
        <tissue evidence="2">Thallus</tissue>
    </source>
</reference>
<dbReference type="InterPro" id="IPR003959">
    <property type="entry name" value="ATPase_AAA_core"/>
</dbReference>
<dbReference type="GO" id="GO:0016887">
    <property type="term" value="F:ATP hydrolysis activity"/>
    <property type="evidence" value="ECO:0007669"/>
    <property type="project" value="InterPro"/>
</dbReference>
<dbReference type="PANTHER" id="PTHR46411:SF3">
    <property type="entry name" value="AAA+ ATPASE DOMAIN-CONTAINING PROTEIN"/>
    <property type="match status" value="1"/>
</dbReference>
<keyword evidence="3" id="KW-1185">Reference proteome</keyword>
<dbReference type="EMBL" id="JAACFV010000033">
    <property type="protein sequence ID" value="KAF7510192.1"/>
    <property type="molecule type" value="Genomic_DNA"/>
</dbReference>
<sequence length="76" mass="9087">MKRLLLLDEADGFLRRRSLDHARDAHITMFLRTLEYYRGILFLTTNRVNDFDDAMQSRIDLPLKYPDLSKDTRKTI</sequence>
<feature type="domain" description="ATPase AAA-type core" evidence="1">
    <location>
        <begin position="4"/>
        <end position="61"/>
    </location>
</feature>
<dbReference type="AlphaFoldDB" id="A0A8H7E5L6"/>